<dbReference type="InterPro" id="IPR001179">
    <property type="entry name" value="PPIase_FKBP_dom"/>
</dbReference>
<evidence type="ECO:0000256" key="9">
    <source>
        <dbReference type="PROSITE-ProRule" id="PRU00277"/>
    </source>
</evidence>
<sequence>MPLIHTVFNQTRYPMQIADNKVVTLTYDLSVTNDEQEKMLVEKAEADSPMVFLFGMSGLPEQFEQHLQGKNPGDSFAFSLSPEDGYGDYDQDALVDLPKQVFEIDGQLDQEMLQPGNYLPMSDNQGNQLQGKVVAINDDTVQMDFNHPLAGMTMHFEGKVVDVRDATKEELDHGHVHGEGGHHH</sequence>
<dbReference type="Gene3D" id="3.10.50.40">
    <property type="match status" value="1"/>
</dbReference>
<organism evidence="12 13">
    <name type="scientific">Hymenobacter koreensis</name>
    <dbReference type="NCBI Taxonomy" id="1084523"/>
    <lineage>
        <taxon>Bacteria</taxon>
        <taxon>Pseudomonadati</taxon>
        <taxon>Bacteroidota</taxon>
        <taxon>Cytophagia</taxon>
        <taxon>Cytophagales</taxon>
        <taxon>Hymenobacteraceae</taxon>
        <taxon>Hymenobacter</taxon>
    </lineage>
</organism>
<evidence type="ECO:0000256" key="10">
    <source>
        <dbReference type="RuleBase" id="RU003915"/>
    </source>
</evidence>
<dbReference type="PROSITE" id="PS50059">
    <property type="entry name" value="FKBP_PPIASE"/>
    <property type="match status" value="1"/>
</dbReference>
<evidence type="ECO:0000256" key="8">
    <source>
        <dbReference type="ARBA" id="ARBA00037071"/>
    </source>
</evidence>
<comment type="similarity">
    <text evidence="3 10">Belongs to the FKBP-type PPIase family.</text>
</comment>
<gene>
    <name evidence="12" type="ORF">GCM10023186_29930</name>
</gene>
<dbReference type="SUPFAM" id="SSF54534">
    <property type="entry name" value="FKBP-like"/>
    <property type="match status" value="1"/>
</dbReference>
<dbReference type="EMBL" id="BAABHA010000010">
    <property type="protein sequence ID" value="GAA4385947.1"/>
    <property type="molecule type" value="Genomic_DNA"/>
</dbReference>
<keyword evidence="4" id="KW-0963">Cytoplasm</keyword>
<evidence type="ECO:0000256" key="3">
    <source>
        <dbReference type="ARBA" id="ARBA00006577"/>
    </source>
</evidence>
<evidence type="ECO:0000256" key="7">
    <source>
        <dbReference type="ARBA" id="ARBA00023235"/>
    </source>
</evidence>
<dbReference type="PANTHER" id="PTHR47861">
    <property type="entry name" value="FKBP-TYPE PEPTIDYL-PROLYL CIS-TRANS ISOMERASE SLYD"/>
    <property type="match status" value="1"/>
</dbReference>
<dbReference type="EC" id="5.2.1.8" evidence="10"/>
<accession>A0ABP8J6J9</accession>
<comment type="caution">
    <text evidence="12">The sequence shown here is derived from an EMBL/GenBank/DDBJ whole genome shotgun (WGS) entry which is preliminary data.</text>
</comment>
<dbReference type="Proteomes" id="UP001500454">
    <property type="component" value="Unassembled WGS sequence"/>
</dbReference>
<evidence type="ECO:0000256" key="5">
    <source>
        <dbReference type="ARBA" id="ARBA00023110"/>
    </source>
</evidence>
<keyword evidence="6" id="KW-0143">Chaperone</keyword>
<evidence type="ECO:0000313" key="12">
    <source>
        <dbReference type="EMBL" id="GAA4385947.1"/>
    </source>
</evidence>
<dbReference type="GO" id="GO:0016853">
    <property type="term" value="F:isomerase activity"/>
    <property type="evidence" value="ECO:0007669"/>
    <property type="project" value="UniProtKB-KW"/>
</dbReference>
<evidence type="ECO:0000313" key="13">
    <source>
        <dbReference type="Proteomes" id="UP001500454"/>
    </source>
</evidence>
<keyword evidence="7 9" id="KW-0413">Isomerase</keyword>
<keyword evidence="13" id="KW-1185">Reference proteome</keyword>
<comment type="function">
    <text evidence="8">Also involved in hydrogenase metallocenter assembly, probably by participating in the nickel insertion step. This function in hydrogenase biosynthesis requires chaperone activity and the presence of the metal-binding domain, but not PPIase activity.</text>
</comment>
<name>A0ABP8J6J9_9BACT</name>
<protein>
    <recommendedName>
        <fullName evidence="10">Peptidyl-prolyl cis-trans isomerase</fullName>
        <ecNumber evidence="10">5.2.1.8</ecNumber>
    </recommendedName>
</protein>
<proteinExistence type="inferred from homology"/>
<evidence type="ECO:0000256" key="6">
    <source>
        <dbReference type="ARBA" id="ARBA00023186"/>
    </source>
</evidence>
<evidence type="ECO:0000256" key="4">
    <source>
        <dbReference type="ARBA" id="ARBA00022490"/>
    </source>
</evidence>
<keyword evidence="5 9" id="KW-0697">Rotamase</keyword>
<reference evidence="13" key="1">
    <citation type="journal article" date="2019" name="Int. J. Syst. Evol. Microbiol.">
        <title>The Global Catalogue of Microorganisms (GCM) 10K type strain sequencing project: providing services to taxonomists for standard genome sequencing and annotation.</title>
        <authorList>
            <consortium name="The Broad Institute Genomics Platform"/>
            <consortium name="The Broad Institute Genome Sequencing Center for Infectious Disease"/>
            <person name="Wu L."/>
            <person name="Ma J."/>
        </authorList>
    </citation>
    <scope>NUCLEOTIDE SEQUENCE [LARGE SCALE GENOMIC DNA]</scope>
    <source>
        <strain evidence="13">JCM 17924</strain>
    </source>
</reference>
<evidence type="ECO:0000259" key="11">
    <source>
        <dbReference type="PROSITE" id="PS50059"/>
    </source>
</evidence>
<feature type="domain" description="PPIase FKBP-type" evidence="11">
    <location>
        <begin position="20"/>
        <end position="98"/>
    </location>
</feature>
<dbReference type="Pfam" id="PF00254">
    <property type="entry name" value="FKBP_C"/>
    <property type="match status" value="1"/>
</dbReference>
<evidence type="ECO:0000256" key="1">
    <source>
        <dbReference type="ARBA" id="ARBA00000971"/>
    </source>
</evidence>
<dbReference type="InterPro" id="IPR046357">
    <property type="entry name" value="PPIase_dom_sf"/>
</dbReference>
<evidence type="ECO:0000256" key="2">
    <source>
        <dbReference type="ARBA" id="ARBA00004496"/>
    </source>
</evidence>
<comment type="catalytic activity">
    <reaction evidence="1 9 10">
        <text>[protein]-peptidylproline (omega=180) = [protein]-peptidylproline (omega=0)</text>
        <dbReference type="Rhea" id="RHEA:16237"/>
        <dbReference type="Rhea" id="RHEA-COMP:10747"/>
        <dbReference type="Rhea" id="RHEA-COMP:10748"/>
        <dbReference type="ChEBI" id="CHEBI:83833"/>
        <dbReference type="ChEBI" id="CHEBI:83834"/>
        <dbReference type="EC" id="5.2.1.8"/>
    </reaction>
</comment>
<comment type="subcellular location">
    <subcellularLocation>
        <location evidence="2">Cytoplasm</location>
    </subcellularLocation>
</comment>
<dbReference type="PANTHER" id="PTHR47861:SF3">
    <property type="entry name" value="FKBP-TYPE PEPTIDYL-PROLYL CIS-TRANS ISOMERASE SLYD"/>
    <property type="match status" value="1"/>
</dbReference>